<organism evidence="7 8">
    <name type="scientific">Eragrostis curvula</name>
    <name type="common">weeping love grass</name>
    <dbReference type="NCBI Taxonomy" id="38414"/>
    <lineage>
        <taxon>Eukaryota</taxon>
        <taxon>Viridiplantae</taxon>
        <taxon>Streptophyta</taxon>
        <taxon>Embryophyta</taxon>
        <taxon>Tracheophyta</taxon>
        <taxon>Spermatophyta</taxon>
        <taxon>Magnoliopsida</taxon>
        <taxon>Liliopsida</taxon>
        <taxon>Poales</taxon>
        <taxon>Poaceae</taxon>
        <taxon>PACMAD clade</taxon>
        <taxon>Chloridoideae</taxon>
        <taxon>Eragrostideae</taxon>
        <taxon>Eragrostidinae</taxon>
        <taxon>Eragrostis</taxon>
    </lineage>
</organism>
<dbReference type="PANTHER" id="PTHR36766:SF73">
    <property type="entry name" value="NB-ARC DOMAIN-CONTAINING PROTEIN"/>
    <property type="match status" value="1"/>
</dbReference>
<protein>
    <submittedName>
        <fullName evidence="7">Uncharacterized protein</fullName>
    </submittedName>
</protein>
<dbReference type="Pfam" id="PF25019">
    <property type="entry name" value="LRR_R13L1-DRL21"/>
    <property type="match status" value="1"/>
</dbReference>
<evidence type="ECO:0000259" key="4">
    <source>
        <dbReference type="Pfam" id="PF00931"/>
    </source>
</evidence>
<feature type="non-terminal residue" evidence="7">
    <location>
        <position position="1"/>
    </location>
</feature>
<evidence type="ECO:0000259" key="5">
    <source>
        <dbReference type="Pfam" id="PF23559"/>
    </source>
</evidence>
<evidence type="ECO:0000256" key="2">
    <source>
        <dbReference type="ARBA" id="ARBA00022821"/>
    </source>
</evidence>
<dbReference type="InterPro" id="IPR056789">
    <property type="entry name" value="LRR_R13L1-DRL21"/>
</dbReference>
<keyword evidence="8" id="KW-1185">Reference proteome</keyword>
<dbReference type="Gene3D" id="1.10.10.10">
    <property type="entry name" value="Winged helix-like DNA-binding domain superfamily/Winged helix DNA-binding domain"/>
    <property type="match status" value="1"/>
</dbReference>
<dbReference type="SUPFAM" id="SSF52047">
    <property type="entry name" value="RNI-like"/>
    <property type="match status" value="1"/>
</dbReference>
<dbReference type="InterPro" id="IPR032675">
    <property type="entry name" value="LRR_dom_sf"/>
</dbReference>
<gene>
    <name evidence="7" type="ORF">EJB05_29044</name>
</gene>
<evidence type="ECO:0000259" key="6">
    <source>
        <dbReference type="Pfam" id="PF25019"/>
    </source>
</evidence>
<dbReference type="PRINTS" id="PR00364">
    <property type="entry name" value="DISEASERSIST"/>
</dbReference>
<reference evidence="7 8" key="1">
    <citation type="journal article" date="2019" name="Sci. Rep.">
        <title>A high-quality genome of Eragrostis curvula grass provides insights into Poaceae evolution and supports new strategies to enhance forage quality.</title>
        <authorList>
            <person name="Carballo J."/>
            <person name="Santos B.A.C.M."/>
            <person name="Zappacosta D."/>
            <person name="Garbus I."/>
            <person name="Selva J.P."/>
            <person name="Gallo C.A."/>
            <person name="Diaz A."/>
            <person name="Albertini E."/>
            <person name="Caccamo M."/>
            <person name="Echenique V."/>
        </authorList>
    </citation>
    <scope>NUCLEOTIDE SEQUENCE [LARGE SCALE GENOMIC DNA]</scope>
    <source>
        <strain evidence="8">cv. Victoria</strain>
        <tissue evidence="7">Leaf</tissue>
    </source>
</reference>
<dbReference type="GO" id="GO:0043531">
    <property type="term" value="F:ADP binding"/>
    <property type="evidence" value="ECO:0007669"/>
    <property type="project" value="InterPro"/>
</dbReference>
<feature type="region of interest" description="Disordered" evidence="3">
    <location>
        <begin position="1"/>
        <end position="20"/>
    </location>
</feature>
<dbReference type="InterPro" id="IPR058922">
    <property type="entry name" value="WHD_DRP"/>
</dbReference>
<feature type="region of interest" description="Disordered" evidence="3">
    <location>
        <begin position="63"/>
        <end position="86"/>
    </location>
</feature>
<dbReference type="InterPro" id="IPR036388">
    <property type="entry name" value="WH-like_DNA-bd_sf"/>
</dbReference>
<name>A0A5J9USX9_9POAL</name>
<dbReference type="PANTHER" id="PTHR36766">
    <property type="entry name" value="PLANT BROAD-SPECTRUM MILDEW RESISTANCE PROTEIN RPW8"/>
    <property type="match status" value="1"/>
</dbReference>
<feature type="domain" description="Disease resistance protein winged helix" evidence="5">
    <location>
        <begin position="544"/>
        <end position="610"/>
    </location>
</feature>
<comment type="caution">
    <text evidence="7">The sequence shown here is derived from an EMBL/GenBank/DDBJ whole genome shotgun (WGS) entry which is preliminary data.</text>
</comment>
<feature type="domain" description="NB-ARC" evidence="4">
    <location>
        <begin position="285"/>
        <end position="461"/>
    </location>
</feature>
<keyword evidence="1" id="KW-0433">Leucine-rich repeat</keyword>
<dbReference type="SUPFAM" id="SSF52540">
    <property type="entry name" value="P-loop containing nucleoside triphosphate hydrolases"/>
    <property type="match status" value="1"/>
</dbReference>
<dbReference type="Gramene" id="TVU26494">
    <property type="protein sequence ID" value="TVU26494"/>
    <property type="gene ID" value="EJB05_29044"/>
</dbReference>
<evidence type="ECO:0000313" key="7">
    <source>
        <dbReference type="EMBL" id="TVU26494.1"/>
    </source>
</evidence>
<dbReference type="InterPro" id="IPR002182">
    <property type="entry name" value="NB-ARC"/>
</dbReference>
<accession>A0A5J9USX9</accession>
<evidence type="ECO:0000256" key="3">
    <source>
        <dbReference type="SAM" id="MobiDB-lite"/>
    </source>
</evidence>
<proteinExistence type="predicted"/>
<dbReference type="OrthoDB" id="1534087at2759"/>
<dbReference type="Proteomes" id="UP000324897">
    <property type="component" value="Chromosome 2"/>
</dbReference>
<dbReference type="InterPro" id="IPR006553">
    <property type="entry name" value="Leu-rich_rpt_Cys-con_subtyp"/>
</dbReference>
<sequence>MQGFACHPREFEPRDQGLSPEKSCSCSRSRALRQLFLSPLSQLYVRADAPLRSLLVASTAAAATRSGPDMDTEVVPSGSGSEDALQDRAGLDSAVVTLREAVDGARRLLASPAAAARRGGLHNKPLEGFLKEVDRKVFQADTLLDELDYHRIREEEEGDAAGTSEQFVGSPTGPVEHGEYANGSYSDFSEKNHSIVDPSASDSSKHQLILYSANANSLVPWMELDNHDILNRIYKHVDELNEMQHDAHKALKLEELDFLALKTALPDMDLRETTPLVMEPKIYGREKEKDQIISKLMTSETDDGYLSVFAIVGNGGVGKTTIARLVYNDAIVGRHFSLKIWIYVSVNFDEVKLTHDLLECLFGNRFEGIENLKKLQKYVQDGVKSRRLLLVMDDIWEDRDRSRWDTFLAPLQHNQIMGNKILVTTRKFSVVKMICAKDEIKLDGLMEESFWSLFKDYAFGNTRPQLKLARIGHQIAKKLKGYPLAAKTVGILLRRKLDVEHWRRVLDSDEWIYQGSSDDIIPALKISYNHLPDLLQVCFSYCALFPKNYHFDAEQLVNIWIAQRFVFPNGSKRIDDVGRDYFNVLVDYGFIQYEPTRLAYIMHDLIHDLARMVSSDKCFTIEVQGCRAAPKFVRHISVITESAYRPNGDGSMAPNESFKQEFAEAVGSFQPMNLGTVMLIGRYDSDFSEAFREKFGDFRSIRVLKLEMMFDGLGSLICNLAAFIHLRYLELRAAYATSNLQLPESVSKLYHLEVLDINIRHNWGSRTELPRGLSNLVNLRHFLAFENLHTKIAAVGKLKFLQELKAFKVRNKKEFSIAQLSTLMELRGSLKIYGLGNVENKEEAMMARLKDKVHLSNLLLSWEKGQENSASHTVVLEGLQPCTTIKCLRIDGHRGIAPKWLTTNFSLMSLQSLHLEGCQNWVSLPPIEKLQFLRELHLVRLCKIREVIIGPLEVLELREMRRLTKCTVLDEECASRCIRVLEVMSCYRLKRLPFLLSSGDNNNEQRLPNLHRVLIHDWLESEDLPALPVSKTSTDLDISNAGSIGSMSFRLKLADGSDGLALIISGGPHLSSLDEKLLAFHNLTTLEEMEITGSPSLSYLAWNSLQQLTILKRLTLSNCPKVFSSFHTGYSLPPSLEDLDLSSCDITGCQLSEVLVGLTNLSSLRIAHCDKVTSMAVAGLLTNEIKLMPEGLCHIPLHSLMKMHKLHISSDMHFLSNNGLGEIVSLKELVIKGCGELLRTMLLQAEIKSNNCIILPSSLLHLTIDYLPDKLLQYSSLTSLVQLNLEQSPSLTSLDLHSCTALQKLVIKHCDLLASCEGFQSLTRLSTMSVIDCPSLTSLALQSCLALRHLHVESCHTLCTLESLVYLPLLAELHLTENRSLVSLKLHPHAALESLNIQECPALSSWEHMKSLAHLIDMEIRNASGFVSVWNHMAQEADIINQELCLPLQTLHIDELSFLTTAVCRNLVSLKKLRINCTLDFDNVDRQMRGFTDEQQEALQLLNSLQRLELLSMASLQMLPSELHRLSSLQHLIIKNCKSIKSLPEKGLPGSLKLLDVDQCSTELYEQCQHVKGLRWLYIRGRKQEKG</sequence>
<evidence type="ECO:0000313" key="8">
    <source>
        <dbReference type="Proteomes" id="UP000324897"/>
    </source>
</evidence>
<dbReference type="Gene3D" id="3.80.10.10">
    <property type="entry name" value="Ribonuclease Inhibitor"/>
    <property type="match status" value="4"/>
</dbReference>
<dbReference type="EMBL" id="RWGY01000013">
    <property type="protein sequence ID" value="TVU26494.1"/>
    <property type="molecule type" value="Genomic_DNA"/>
</dbReference>
<dbReference type="Pfam" id="PF00931">
    <property type="entry name" value="NB-ARC"/>
    <property type="match status" value="1"/>
</dbReference>
<dbReference type="Pfam" id="PF23559">
    <property type="entry name" value="WHD_DRP"/>
    <property type="match status" value="1"/>
</dbReference>
<dbReference type="InterPro" id="IPR027417">
    <property type="entry name" value="P-loop_NTPase"/>
</dbReference>
<dbReference type="SUPFAM" id="SSF52058">
    <property type="entry name" value="L domain-like"/>
    <property type="match status" value="2"/>
</dbReference>
<dbReference type="SMART" id="SM00367">
    <property type="entry name" value="LRR_CC"/>
    <property type="match status" value="4"/>
</dbReference>
<evidence type="ECO:0000256" key="1">
    <source>
        <dbReference type="ARBA" id="ARBA00022614"/>
    </source>
</evidence>
<feature type="domain" description="R13L1/DRL21-like LRR repeat region" evidence="6">
    <location>
        <begin position="817"/>
        <end position="939"/>
    </location>
</feature>
<feature type="region of interest" description="Disordered" evidence="3">
    <location>
        <begin position="156"/>
        <end position="186"/>
    </location>
</feature>
<dbReference type="GO" id="GO:0006952">
    <property type="term" value="P:defense response"/>
    <property type="evidence" value="ECO:0007669"/>
    <property type="project" value="UniProtKB-KW"/>
</dbReference>
<dbReference type="Gene3D" id="3.40.50.300">
    <property type="entry name" value="P-loop containing nucleotide triphosphate hydrolases"/>
    <property type="match status" value="1"/>
</dbReference>
<keyword evidence="2" id="KW-0611">Plant defense</keyword>